<dbReference type="Gene3D" id="3.90.226.10">
    <property type="entry name" value="2-enoyl-CoA Hydratase, Chain A, domain 1"/>
    <property type="match status" value="1"/>
</dbReference>
<comment type="caution">
    <text evidence="5">The sequence shown here is derived from an EMBL/GenBank/DDBJ whole genome shotgun (WGS) entry which is preliminary data.</text>
</comment>
<evidence type="ECO:0000259" key="4">
    <source>
        <dbReference type="Pfam" id="PF16113"/>
    </source>
</evidence>
<evidence type="ECO:0000256" key="3">
    <source>
        <dbReference type="ARBA" id="ARBA00022801"/>
    </source>
</evidence>
<dbReference type="EC" id="3.1.2.4" evidence="2"/>
<protein>
    <recommendedName>
        <fullName evidence="2">3-hydroxyisobutyryl-CoA hydrolase</fullName>
        <ecNumber evidence="2">3.1.2.4</ecNumber>
    </recommendedName>
</protein>
<keyword evidence="6" id="KW-1185">Reference proteome</keyword>
<dbReference type="FunFam" id="3.90.226.10:FF:000026">
    <property type="entry name" value="3-hydroxyisobutyryl-CoA hydrolase, mitochondrial"/>
    <property type="match status" value="1"/>
</dbReference>
<dbReference type="GO" id="GO:0003860">
    <property type="term" value="F:3-hydroxyisobutyryl-CoA hydrolase activity"/>
    <property type="evidence" value="ECO:0007669"/>
    <property type="project" value="UniProtKB-EC"/>
</dbReference>
<dbReference type="CDD" id="cd06558">
    <property type="entry name" value="crotonase-like"/>
    <property type="match status" value="1"/>
</dbReference>
<keyword evidence="5" id="KW-0413">Isomerase</keyword>
<organism evidence="5 6">
    <name type="scientific">Hwanghaeella grinnelliae</name>
    <dbReference type="NCBI Taxonomy" id="2500179"/>
    <lineage>
        <taxon>Bacteria</taxon>
        <taxon>Pseudomonadati</taxon>
        <taxon>Pseudomonadota</taxon>
        <taxon>Alphaproteobacteria</taxon>
        <taxon>Rhodospirillales</taxon>
        <taxon>Rhodospirillaceae</taxon>
        <taxon>Hwanghaeella</taxon>
    </lineage>
</organism>
<feature type="domain" description="Enoyl-CoA hydratase/isomerase" evidence="4">
    <location>
        <begin position="16"/>
        <end position="343"/>
    </location>
</feature>
<dbReference type="GO" id="GO:0006574">
    <property type="term" value="P:L-valine catabolic process"/>
    <property type="evidence" value="ECO:0007669"/>
    <property type="project" value="TreeGrafter"/>
</dbReference>
<reference evidence="6" key="1">
    <citation type="submission" date="2019-01" db="EMBL/GenBank/DDBJ databases">
        <title>Gri0909 isolated from a small marine red alga.</title>
        <authorList>
            <person name="Kim J."/>
            <person name="Jeong S.E."/>
            <person name="Jeon C.O."/>
        </authorList>
    </citation>
    <scope>NUCLEOTIDE SEQUENCE [LARGE SCALE GENOMIC DNA]</scope>
    <source>
        <strain evidence="6">Gri0909</strain>
    </source>
</reference>
<sequence>MTEEAEALFETRGPLGLVTLNRPKALNSLTLNMIRLIDTQLRAWADDDAVKAIVLLGAGEKAFCAGGDVVSLAKEWDGVEQLRKDFFREEYILNTLIHTYPKPYIPLVDGISMGGGVGMSVHGSHRVVSEKVLFAMPETTIGLFPDVGGTWFLPKLRGEVGAYLALTNARLKAPDVVYAGVYDSFVPSADLPALLDALAAADWQSDDGHATAGQVIDGFHKHAGEPTLAAHQAVIDRCFGYDSLPEILAALDADGSDFAAQAALAIREKSPLMSSVTLRQLRKGAPLSFEDCMILEYRMTQACMAGTEFFEGVRALLIDKDKNPKWSPADLQDVTEEMIERHFAPLGAQDLTL</sequence>
<keyword evidence="3" id="KW-0378">Hydrolase</keyword>
<dbReference type="EMBL" id="SADE01000001">
    <property type="protein sequence ID" value="RVU39192.1"/>
    <property type="molecule type" value="Genomic_DNA"/>
</dbReference>
<name>A0A3S2W7J0_9PROT</name>
<dbReference type="GO" id="GO:0016853">
    <property type="term" value="F:isomerase activity"/>
    <property type="evidence" value="ECO:0007669"/>
    <property type="project" value="UniProtKB-KW"/>
</dbReference>
<dbReference type="Proteomes" id="UP000287447">
    <property type="component" value="Unassembled WGS sequence"/>
</dbReference>
<dbReference type="RefSeq" id="WP_127764563.1">
    <property type="nucleotide sequence ID" value="NZ_SADE01000001.1"/>
</dbReference>
<dbReference type="OrthoDB" id="9790967at2"/>
<dbReference type="InterPro" id="IPR029045">
    <property type="entry name" value="ClpP/crotonase-like_dom_sf"/>
</dbReference>
<dbReference type="AlphaFoldDB" id="A0A3S2W7J0"/>
<dbReference type="PANTHER" id="PTHR43176:SF3">
    <property type="entry name" value="3-HYDROXYISOBUTYRYL-COA HYDROLASE, MITOCHONDRIAL"/>
    <property type="match status" value="1"/>
</dbReference>
<dbReference type="PANTHER" id="PTHR43176">
    <property type="entry name" value="3-HYDROXYISOBUTYRYL-COA HYDROLASE-RELATED"/>
    <property type="match status" value="1"/>
</dbReference>
<dbReference type="SUPFAM" id="SSF52096">
    <property type="entry name" value="ClpP/crotonase"/>
    <property type="match status" value="1"/>
</dbReference>
<dbReference type="NCBIfam" id="NF004127">
    <property type="entry name" value="PRK05617.1"/>
    <property type="match status" value="1"/>
</dbReference>
<evidence type="ECO:0000256" key="1">
    <source>
        <dbReference type="ARBA" id="ARBA00001709"/>
    </source>
</evidence>
<dbReference type="Pfam" id="PF16113">
    <property type="entry name" value="ECH_2"/>
    <property type="match status" value="1"/>
</dbReference>
<proteinExistence type="predicted"/>
<evidence type="ECO:0000313" key="6">
    <source>
        <dbReference type="Proteomes" id="UP000287447"/>
    </source>
</evidence>
<gene>
    <name evidence="5" type="ORF">EOI86_08065</name>
</gene>
<dbReference type="InterPro" id="IPR045004">
    <property type="entry name" value="ECH_dom"/>
</dbReference>
<accession>A0A3S2W7J0</accession>
<dbReference type="InterPro" id="IPR032259">
    <property type="entry name" value="HIBYL-CoA-H"/>
</dbReference>
<comment type="catalytic activity">
    <reaction evidence="1">
        <text>3-hydroxy-2-methylpropanoyl-CoA + H2O = 3-hydroxy-2-methylpropanoate + CoA + H(+)</text>
        <dbReference type="Rhea" id="RHEA:20888"/>
        <dbReference type="ChEBI" id="CHEBI:11805"/>
        <dbReference type="ChEBI" id="CHEBI:15377"/>
        <dbReference type="ChEBI" id="CHEBI:15378"/>
        <dbReference type="ChEBI" id="CHEBI:57287"/>
        <dbReference type="ChEBI" id="CHEBI:57340"/>
        <dbReference type="EC" id="3.1.2.4"/>
    </reaction>
</comment>
<evidence type="ECO:0000313" key="5">
    <source>
        <dbReference type="EMBL" id="RVU39192.1"/>
    </source>
</evidence>
<evidence type="ECO:0000256" key="2">
    <source>
        <dbReference type="ARBA" id="ARBA00011915"/>
    </source>
</evidence>